<dbReference type="GO" id="GO:0003677">
    <property type="term" value="F:DNA binding"/>
    <property type="evidence" value="ECO:0007669"/>
    <property type="project" value="InterPro"/>
</dbReference>
<sequence length="72" mass="7833">MLGLSQGELCRLSGVGRNLLNDFEAGTRVPRSGNLDKLRSELERAGAEFLALTDGTVAVRIRPARESKFQTS</sequence>
<dbReference type="InterPro" id="IPR010982">
    <property type="entry name" value="Lambda_DNA-bd_dom_sf"/>
</dbReference>
<dbReference type="Gene3D" id="1.10.260.40">
    <property type="entry name" value="lambda repressor-like DNA-binding domains"/>
    <property type="match status" value="1"/>
</dbReference>
<dbReference type="Proteomes" id="UP000264310">
    <property type="component" value="Unassembled WGS sequence"/>
</dbReference>
<dbReference type="AlphaFoldDB" id="A0A371X1N5"/>
<name>A0A371X1N5_9HYPH</name>
<comment type="caution">
    <text evidence="2">The sequence shown here is derived from an EMBL/GenBank/DDBJ whole genome shotgun (WGS) entry which is preliminary data.</text>
</comment>
<evidence type="ECO:0000313" key="2">
    <source>
        <dbReference type="EMBL" id="RFC63148.1"/>
    </source>
</evidence>
<evidence type="ECO:0000259" key="1">
    <source>
        <dbReference type="PROSITE" id="PS50943"/>
    </source>
</evidence>
<protein>
    <submittedName>
        <fullName evidence="2">XRE family transcriptional regulator</fullName>
    </submittedName>
</protein>
<reference evidence="2 3" key="1">
    <citation type="submission" date="2018-08" db="EMBL/GenBank/DDBJ databases">
        <title>Fulvimarina sp. 85, whole genome shotgun sequence.</title>
        <authorList>
            <person name="Tuo L."/>
        </authorList>
    </citation>
    <scope>NUCLEOTIDE SEQUENCE [LARGE SCALE GENOMIC DNA]</scope>
    <source>
        <strain evidence="2 3">85</strain>
    </source>
</reference>
<dbReference type="EMBL" id="QURL01000005">
    <property type="protein sequence ID" value="RFC63148.1"/>
    <property type="molecule type" value="Genomic_DNA"/>
</dbReference>
<evidence type="ECO:0000313" key="3">
    <source>
        <dbReference type="Proteomes" id="UP000264310"/>
    </source>
</evidence>
<dbReference type="InterPro" id="IPR001387">
    <property type="entry name" value="Cro/C1-type_HTH"/>
</dbReference>
<keyword evidence="3" id="KW-1185">Reference proteome</keyword>
<accession>A0A371X1N5</accession>
<dbReference type="Pfam" id="PF01381">
    <property type="entry name" value="HTH_3"/>
    <property type="match status" value="1"/>
</dbReference>
<dbReference type="PROSITE" id="PS50943">
    <property type="entry name" value="HTH_CROC1"/>
    <property type="match status" value="1"/>
</dbReference>
<dbReference type="OrthoDB" id="7917079at2"/>
<dbReference type="CDD" id="cd00093">
    <property type="entry name" value="HTH_XRE"/>
    <property type="match status" value="1"/>
</dbReference>
<dbReference type="SUPFAM" id="SSF47413">
    <property type="entry name" value="lambda repressor-like DNA-binding domains"/>
    <property type="match status" value="1"/>
</dbReference>
<feature type="domain" description="HTH cro/C1-type" evidence="1">
    <location>
        <begin position="2"/>
        <end position="49"/>
    </location>
</feature>
<proteinExistence type="predicted"/>
<organism evidence="2 3">
    <name type="scientific">Fulvimarina endophytica</name>
    <dbReference type="NCBI Taxonomy" id="2293836"/>
    <lineage>
        <taxon>Bacteria</taxon>
        <taxon>Pseudomonadati</taxon>
        <taxon>Pseudomonadota</taxon>
        <taxon>Alphaproteobacteria</taxon>
        <taxon>Hyphomicrobiales</taxon>
        <taxon>Aurantimonadaceae</taxon>
        <taxon>Fulvimarina</taxon>
    </lineage>
</organism>
<gene>
    <name evidence="2" type="ORF">DYI37_12245</name>
</gene>